<organism evidence="5 6">
    <name type="scientific">Thalassotalea euphylliae</name>
    <dbReference type="NCBI Taxonomy" id="1655234"/>
    <lineage>
        <taxon>Bacteria</taxon>
        <taxon>Pseudomonadati</taxon>
        <taxon>Pseudomonadota</taxon>
        <taxon>Gammaproteobacteria</taxon>
        <taxon>Alteromonadales</taxon>
        <taxon>Colwelliaceae</taxon>
        <taxon>Thalassotalea</taxon>
    </lineage>
</organism>
<accession>A0A3E0U0Q4</accession>
<dbReference type="PANTHER" id="PTHR21432">
    <property type="entry name" value="ACETYL-COA HYDROLASE-RELATED"/>
    <property type="match status" value="1"/>
</dbReference>
<dbReference type="EMBL" id="QUOT01000001">
    <property type="protein sequence ID" value="REL29805.1"/>
    <property type="molecule type" value="Genomic_DNA"/>
</dbReference>
<dbReference type="GO" id="GO:0006083">
    <property type="term" value="P:acetate metabolic process"/>
    <property type="evidence" value="ECO:0007669"/>
    <property type="project" value="InterPro"/>
</dbReference>
<reference evidence="6" key="1">
    <citation type="submission" date="2018-08" db="EMBL/GenBank/DDBJ databases">
        <title>Thalassotalea euphylliae genome.</title>
        <authorList>
            <person name="Summers S."/>
            <person name="Rice S.A."/>
            <person name="Freckelton M.L."/>
            <person name="Nedved B.T."/>
            <person name="Hadfield M.G."/>
        </authorList>
    </citation>
    <scope>NUCLEOTIDE SEQUENCE [LARGE SCALE GENOMIC DNA]</scope>
    <source>
        <strain evidence="6">H3</strain>
    </source>
</reference>
<name>A0A3E0U0Q4_9GAMM</name>
<evidence type="ECO:0000259" key="4">
    <source>
        <dbReference type="Pfam" id="PF13336"/>
    </source>
</evidence>
<dbReference type="Gene3D" id="3.30.750.70">
    <property type="entry name" value="4-hydroxybutyrate coenzyme like domains"/>
    <property type="match status" value="1"/>
</dbReference>
<comment type="caution">
    <text evidence="5">The sequence shown here is derived from an EMBL/GenBank/DDBJ whole genome shotgun (WGS) entry which is preliminary data.</text>
</comment>
<dbReference type="RefSeq" id="WP_116013823.1">
    <property type="nucleotide sequence ID" value="NZ_QUOT01000001.1"/>
</dbReference>
<dbReference type="InterPro" id="IPR003702">
    <property type="entry name" value="ActCoA_hydro_N"/>
</dbReference>
<dbReference type="SUPFAM" id="SSF100950">
    <property type="entry name" value="NagB/RpiA/CoA transferase-like"/>
    <property type="match status" value="2"/>
</dbReference>
<dbReference type="InterPro" id="IPR046433">
    <property type="entry name" value="ActCoA_hydro"/>
</dbReference>
<dbReference type="Pfam" id="PF02550">
    <property type="entry name" value="AcetylCoA_hydro"/>
    <property type="match status" value="1"/>
</dbReference>
<evidence type="ECO:0000256" key="2">
    <source>
        <dbReference type="ARBA" id="ARBA00022679"/>
    </source>
</evidence>
<feature type="domain" description="Acetyl-CoA hydrolase/transferase C-terminal" evidence="4">
    <location>
        <begin position="273"/>
        <end position="428"/>
    </location>
</feature>
<dbReference type="AlphaFoldDB" id="A0A3E0U0Q4"/>
<dbReference type="GO" id="GO:0003779">
    <property type="term" value="F:actin binding"/>
    <property type="evidence" value="ECO:0007669"/>
    <property type="project" value="InterPro"/>
</dbReference>
<gene>
    <name evidence="5" type="ORF">DXX94_03270</name>
</gene>
<dbReference type="InterPro" id="IPR037171">
    <property type="entry name" value="NagB/RpiA_transferase-like"/>
</dbReference>
<evidence type="ECO:0000259" key="3">
    <source>
        <dbReference type="Pfam" id="PF02550"/>
    </source>
</evidence>
<evidence type="ECO:0000256" key="1">
    <source>
        <dbReference type="ARBA" id="ARBA00009632"/>
    </source>
</evidence>
<keyword evidence="6" id="KW-1185">Reference proteome</keyword>
<dbReference type="InterPro" id="IPR027310">
    <property type="entry name" value="Profilin_CS"/>
</dbReference>
<sequence length="435" mass="47052">MSNWQSIYDDKLVSLQDAAQQINSHDKIWAGIILSVPVLFLKTLEQRYTELENCQLYTGILTTPYDFLKPEYRPHIEHHSVFMGALERKAQKTGNITHTNFHLSNTGRLFDRIAFNVIAVEVTPPNAEGYMSLGACGGLGYKEAIKHADKVIAVVNNQQPFIGDQDNLIHVDEATWITEGHHPIAGPKAEAPGALETAIAKHVVPFVQDNSTIQIGIGSISNAVGMALKDKKGLGIHTEMFTESMMELCKAGAVTNQHKNYKPNKIVTAFTAGSQALIDFVNNNPDIEMSNVTTVVNPVEIAKNDNFVSINTCVLTDLTGQVASEGVGFTQISGTGGQVDFIRGATLSKGGISILVLASTHQGKNGVESTIRTALPLGTAVTTLRNDVMIIATEHGAADLRGLNVPERVEALIAIAHPDFRNELRKDAIDVGLLS</sequence>
<dbReference type="Pfam" id="PF13336">
    <property type="entry name" value="AcetylCoA_hyd_C"/>
    <property type="match status" value="1"/>
</dbReference>
<dbReference type="Gene3D" id="3.40.1080.20">
    <property type="entry name" value="Acetyl-CoA hydrolase/transferase C-terminal domain"/>
    <property type="match status" value="1"/>
</dbReference>
<dbReference type="Proteomes" id="UP000256899">
    <property type="component" value="Unassembled WGS sequence"/>
</dbReference>
<keyword evidence="2 5" id="KW-0808">Transferase</keyword>
<evidence type="ECO:0000313" key="6">
    <source>
        <dbReference type="Proteomes" id="UP000256899"/>
    </source>
</evidence>
<dbReference type="InterPro" id="IPR038460">
    <property type="entry name" value="AcetylCoA_hyd_C_sf"/>
</dbReference>
<dbReference type="Gene3D" id="3.40.1080.10">
    <property type="entry name" value="Glutaconate Coenzyme A-transferase"/>
    <property type="match status" value="1"/>
</dbReference>
<evidence type="ECO:0000313" key="5">
    <source>
        <dbReference type="EMBL" id="REL29805.1"/>
    </source>
</evidence>
<feature type="domain" description="Acetyl-CoA hydrolase/transferase N-terminal" evidence="3">
    <location>
        <begin position="13"/>
        <end position="179"/>
    </location>
</feature>
<dbReference type="InterPro" id="IPR026888">
    <property type="entry name" value="AcetylCoA_hyd_C"/>
</dbReference>
<dbReference type="PROSITE" id="PS00414">
    <property type="entry name" value="PROFILIN"/>
    <property type="match status" value="1"/>
</dbReference>
<comment type="similarity">
    <text evidence="1">Belongs to the acetyl-CoA hydrolase/transferase family.</text>
</comment>
<dbReference type="PANTHER" id="PTHR21432:SF20">
    <property type="entry name" value="ACETYL-COA HYDROLASE"/>
    <property type="match status" value="1"/>
</dbReference>
<protein>
    <submittedName>
        <fullName evidence="5">4-hydroxybutyrate CoA-transferase</fullName>
    </submittedName>
</protein>
<proteinExistence type="inferred from homology"/>
<dbReference type="GO" id="GO:0008775">
    <property type="term" value="F:acetate CoA-transferase activity"/>
    <property type="evidence" value="ECO:0007669"/>
    <property type="project" value="InterPro"/>
</dbReference>